<protein>
    <submittedName>
        <fullName evidence="1">Uncharacterized protein</fullName>
    </submittedName>
</protein>
<sequence length="50" mass="5575">QTSIPINKDIRNLFYSCKSALTLLVYCCPKSGKVLQIGFPSGDCKMILCY</sequence>
<name>F0ZS80_DICPU</name>
<reference evidence="2" key="1">
    <citation type="journal article" date="2011" name="Genome Biol.">
        <title>Comparative genomics of the social amoebae Dictyostelium discoideum and Dictyostelium purpureum.</title>
        <authorList>
            <consortium name="US DOE Joint Genome Institute (JGI-PGF)"/>
            <person name="Sucgang R."/>
            <person name="Kuo A."/>
            <person name="Tian X."/>
            <person name="Salerno W."/>
            <person name="Parikh A."/>
            <person name="Feasley C.L."/>
            <person name="Dalin E."/>
            <person name="Tu H."/>
            <person name="Huang E."/>
            <person name="Barry K."/>
            <person name="Lindquist E."/>
            <person name="Shapiro H."/>
            <person name="Bruce D."/>
            <person name="Schmutz J."/>
            <person name="Salamov A."/>
            <person name="Fey P."/>
            <person name="Gaudet P."/>
            <person name="Anjard C."/>
            <person name="Babu M.M."/>
            <person name="Basu S."/>
            <person name="Bushmanova Y."/>
            <person name="van der Wel H."/>
            <person name="Katoh-Kurasawa M."/>
            <person name="Dinh C."/>
            <person name="Coutinho P.M."/>
            <person name="Saito T."/>
            <person name="Elias M."/>
            <person name="Schaap P."/>
            <person name="Kay R.R."/>
            <person name="Henrissat B."/>
            <person name="Eichinger L."/>
            <person name="Rivero F."/>
            <person name="Putnam N.H."/>
            <person name="West C.M."/>
            <person name="Loomis W.F."/>
            <person name="Chisholm R.L."/>
            <person name="Shaulsky G."/>
            <person name="Strassmann J.E."/>
            <person name="Queller D.C."/>
            <person name="Kuspa A."/>
            <person name="Grigoriev I.V."/>
        </authorList>
    </citation>
    <scope>NUCLEOTIDE SEQUENCE [LARGE SCALE GENOMIC DNA]</scope>
    <source>
        <strain evidence="2">QSDP1</strain>
    </source>
</reference>
<dbReference type="GeneID" id="10504638"/>
<evidence type="ECO:0000313" key="2">
    <source>
        <dbReference type="Proteomes" id="UP000001064"/>
    </source>
</evidence>
<feature type="non-terminal residue" evidence="1">
    <location>
        <position position="1"/>
    </location>
</feature>
<dbReference type="Proteomes" id="UP000001064">
    <property type="component" value="Unassembled WGS sequence"/>
</dbReference>
<dbReference type="RefSeq" id="XP_003290283.1">
    <property type="nucleotide sequence ID" value="XM_003290235.1"/>
</dbReference>
<organism evidence="1 2">
    <name type="scientific">Dictyostelium purpureum</name>
    <name type="common">Slime mold</name>
    <dbReference type="NCBI Taxonomy" id="5786"/>
    <lineage>
        <taxon>Eukaryota</taxon>
        <taxon>Amoebozoa</taxon>
        <taxon>Evosea</taxon>
        <taxon>Eumycetozoa</taxon>
        <taxon>Dictyostelia</taxon>
        <taxon>Dictyosteliales</taxon>
        <taxon>Dictyosteliaceae</taxon>
        <taxon>Dictyostelium</taxon>
    </lineage>
</organism>
<dbReference type="EMBL" id="GL871153">
    <property type="protein sequence ID" value="EGC33201.1"/>
    <property type="molecule type" value="Genomic_DNA"/>
</dbReference>
<keyword evidence="2" id="KW-1185">Reference proteome</keyword>
<dbReference type="InParanoid" id="F0ZS80"/>
<gene>
    <name evidence="1" type="ORF">DICPUDRAFT_37110</name>
</gene>
<dbReference type="VEuPathDB" id="AmoebaDB:DICPUDRAFT_37110"/>
<evidence type="ECO:0000313" key="1">
    <source>
        <dbReference type="EMBL" id="EGC33201.1"/>
    </source>
</evidence>
<dbReference type="AlphaFoldDB" id="F0ZS80"/>
<accession>F0ZS80</accession>
<proteinExistence type="predicted"/>
<dbReference type="KEGG" id="dpp:DICPUDRAFT_37110"/>